<dbReference type="Proteomes" id="UP000001542">
    <property type="component" value="Unassembled WGS sequence"/>
</dbReference>
<sequence length="1236" mass="142318">MSYKTPFTQKNYNPCANVGVPRASPPISRQAFPKTVLGVRNDNDDPHELPTKISQLNYNRELNALKENIELRDKENSDLINKKIQMENDYNIKIQSLQNKNSMLNNDIRTQEMQLSQFYSKLTNQLSRPITTLRDATVAISDIIAENLALQNKIDKLSKTLIGYDSDIEVLREKLLADKEEKSALKKNIKALMEQQKNVPDVNSIIQPYEKKIEILNQKLADMQDKYMQSQKAVDEQESSVISLKDKLDQLQKNPQPAQLPDSTKQLYESKISLLQERFNISEKENQQKSEEIKKLNETINQKEAKIAELSAKIEILQNTISESEYSVQQSKDKISDLKKKLSQSNDMVRSVNVELDAAHSKSSELEIRVSQLNEEKSKLETQLNEQKSGQNSINQHLESENEFLHESLSNLENTLNSQREEISKLYQTRFVLLNNLERTENLLREHESIVERALESKTKAEESLDSFMKQINAEREVEDRSFNDAFDHVLDVLPVSVVDQVSRLNGLPKSEIFRCTIDAILSDSKDLNTSEQSVEYSNLEKRHQALLEQLQYCVDFIRKISRSQINVIGQDGRTEIIQQCARLGKFIDDHKIYLPNKEFSRISMFDPVTMNNPENIAKLFFDFVDDSLIDQSPYVELYTLFCIYAQINMSLTDSAETVLSLQNELKESKSYIKSLLSQLDSQSQQTQELSEIKDKLKEVIPNFVDDFTGDFKRDFEQFIDIVSSEFTPSHAVVDLEQKLSETLRRLEESENQNSHERLSYERERNEFCNKFNKLICVLENELSLAKEQFNDLSHKKAEEDEMYRSKIEELELQNAELSKISDKSYSEDLTNKEKLTTVLDELEKVTSEKKSLELELTKCKKELSDIIEQAHNDVHKLIDKLNREKSKTSIYKSRALSAESKNNDVIIEVRKRTDSLASQYGTSIVALQNDLKQEREKVTNINKEKDILSDENIRLKTEISKLKVQLRTLTINNEDLKTNLETERSNNSAKIASLNISTSSKIDGYNKSFSDLRNKFREGIAKISGFDIKSLPEDDDELIDSAYRFVNEIMNSETAKVTQDALYLRKVLRIEGTDKHLSDVFSDMRSKIAKLDDKCSAIQSENERIQTQTERTMRDNERLQSSQEELLQWSRWGRSLFRQISDMSPQGQKDKDIRLTIEEQFIGSLGFGSLRSKLSILRSEKQFLLSHSIPGSSKTNTNSIRPVAMVIVFSNILQGISGTQKSTILIKEKKPAPKL</sequence>
<dbReference type="AlphaFoldDB" id="A2F9N9"/>
<dbReference type="EMBL" id="DS113678">
    <property type="protein sequence ID" value="EAX98369.1"/>
    <property type="molecule type" value="Genomic_DNA"/>
</dbReference>
<dbReference type="PANTHER" id="PTHR23159">
    <property type="entry name" value="CENTROSOMAL PROTEIN 2"/>
    <property type="match status" value="1"/>
</dbReference>
<dbReference type="OrthoDB" id="9219492at2759"/>
<feature type="coiled-coil region" evidence="1">
    <location>
        <begin position="836"/>
        <end position="888"/>
    </location>
</feature>
<evidence type="ECO:0000313" key="3">
    <source>
        <dbReference type="Proteomes" id="UP000001542"/>
    </source>
</evidence>
<dbReference type="VEuPathDB" id="TrichDB:TVAGG3_0429520"/>
<keyword evidence="3" id="KW-1185">Reference proteome</keyword>
<dbReference type="InParanoid" id="A2F9N9"/>
<gene>
    <name evidence="2" type="ORF">TVAG_357380</name>
</gene>
<dbReference type="Gene3D" id="1.10.287.1490">
    <property type="match status" value="1"/>
</dbReference>
<dbReference type="SMR" id="A2F9N9"/>
<feature type="coiled-coil region" evidence="1">
    <location>
        <begin position="925"/>
        <end position="987"/>
    </location>
</feature>
<dbReference type="PANTHER" id="PTHR23159:SF31">
    <property type="entry name" value="CENTROSOME-ASSOCIATED PROTEIN CEP250 ISOFORM X1"/>
    <property type="match status" value="1"/>
</dbReference>
<dbReference type="RefSeq" id="XP_001311299.1">
    <property type="nucleotide sequence ID" value="XM_001311298.1"/>
</dbReference>
<name>A2F9N9_TRIV3</name>
<protein>
    <submittedName>
        <fullName evidence="2">Uncharacterized protein</fullName>
    </submittedName>
</protein>
<dbReference type="VEuPathDB" id="TrichDB:TVAG_357380"/>
<evidence type="ECO:0000256" key="1">
    <source>
        <dbReference type="SAM" id="Coils"/>
    </source>
</evidence>
<dbReference type="KEGG" id="tva:4756166"/>
<proteinExistence type="predicted"/>
<feature type="coiled-coil region" evidence="1">
    <location>
        <begin position="140"/>
        <end position="464"/>
    </location>
</feature>
<evidence type="ECO:0000313" key="2">
    <source>
        <dbReference type="EMBL" id="EAX98369.1"/>
    </source>
</evidence>
<organism evidence="2 3">
    <name type="scientific">Trichomonas vaginalis (strain ATCC PRA-98 / G3)</name>
    <dbReference type="NCBI Taxonomy" id="412133"/>
    <lineage>
        <taxon>Eukaryota</taxon>
        <taxon>Metamonada</taxon>
        <taxon>Parabasalia</taxon>
        <taxon>Trichomonadida</taxon>
        <taxon>Trichomonadidae</taxon>
        <taxon>Trichomonas</taxon>
    </lineage>
</organism>
<reference evidence="2" key="1">
    <citation type="submission" date="2006-10" db="EMBL/GenBank/DDBJ databases">
        <authorList>
            <person name="Amadeo P."/>
            <person name="Zhao Q."/>
            <person name="Wortman J."/>
            <person name="Fraser-Liggett C."/>
            <person name="Carlton J."/>
        </authorList>
    </citation>
    <scope>NUCLEOTIDE SEQUENCE</scope>
    <source>
        <strain evidence="2">G3</strain>
    </source>
</reference>
<accession>A2F9N9</accession>
<reference evidence="2" key="2">
    <citation type="journal article" date="2007" name="Science">
        <title>Draft genome sequence of the sexually transmitted pathogen Trichomonas vaginalis.</title>
        <authorList>
            <person name="Carlton J.M."/>
            <person name="Hirt R.P."/>
            <person name="Silva J.C."/>
            <person name="Delcher A.L."/>
            <person name="Schatz M."/>
            <person name="Zhao Q."/>
            <person name="Wortman J.R."/>
            <person name="Bidwell S.L."/>
            <person name="Alsmark U.C.M."/>
            <person name="Besteiro S."/>
            <person name="Sicheritz-Ponten T."/>
            <person name="Noel C.J."/>
            <person name="Dacks J.B."/>
            <person name="Foster P.G."/>
            <person name="Simillion C."/>
            <person name="Van de Peer Y."/>
            <person name="Miranda-Saavedra D."/>
            <person name="Barton G.J."/>
            <person name="Westrop G.D."/>
            <person name="Mueller S."/>
            <person name="Dessi D."/>
            <person name="Fiori P.L."/>
            <person name="Ren Q."/>
            <person name="Paulsen I."/>
            <person name="Zhang H."/>
            <person name="Bastida-Corcuera F.D."/>
            <person name="Simoes-Barbosa A."/>
            <person name="Brown M.T."/>
            <person name="Hayes R.D."/>
            <person name="Mukherjee M."/>
            <person name="Okumura C.Y."/>
            <person name="Schneider R."/>
            <person name="Smith A.J."/>
            <person name="Vanacova S."/>
            <person name="Villalvazo M."/>
            <person name="Haas B.J."/>
            <person name="Pertea M."/>
            <person name="Feldblyum T.V."/>
            <person name="Utterback T.R."/>
            <person name="Shu C.L."/>
            <person name="Osoegawa K."/>
            <person name="de Jong P.J."/>
            <person name="Hrdy I."/>
            <person name="Horvathova L."/>
            <person name="Zubacova Z."/>
            <person name="Dolezal P."/>
            <person name="Malik S.B."/>
            <person name="Logsdon J.M. Jr."/>
            <person name="Henze K."/>
            <person name="Gupta A."/>
            <person name="Wang C.C."/>
            <person name="Dunne R.L."/>
            <person name="Upcroft J.A."/>
            <person name="Upcroft P."/>
            <person name="White O."/>
            <person name="Salzberg S.L."/>
            <person name="Tang P."/>
            <person name="Chiu C.-H."/>
            <person name="Lee Y.-S."/>
            <person name="Embley T.M."/>
            <person name="Coombs G.H."/>
            <person name="Mottram J.C."/>
            <person name="Tachezy J."/>
            <person name="Fraser-Liggett C.M."/>
            <person name="Johnson P.J."/>
        </authorList>
    </citation>
    <scope>NUCLEOTIDE SEQUENCE [LARGE SCALE GENOMIC DNA]</scope>
    <source>
        <strain evidence="2">G3</strain>
    </source>
</reference>
<feature type="coiled-coil region" evidence="1">
    <location>
        <begin position="733"/>
        <end position="767"/>
    </location>
</feature>
<feature type="coiled-coil region" evidence="1">
    <location>
        <begin position="62"/>
        <end position="114"/>
    </location>
</feature>
<keyword evidence="1" id="KW-0175">Coiled coil</keyword>